<feature type="region of interest" description="Disordered" evidence="1">
    <location>
        <begin position="89"/>
        <end position="108"/>
    </location>
</feature>
<evidence type="ECO:0000313" key="2">
    <source>
        <dbReference type="EMBL" id="KAK7946940.1"/>
    </source>
</evidence>
<comment type="caution">
    <text evidence="2">The sequence shown here is derived from an EMBL/GenBank/DDBJ whole genome shotgun (WGS) entry which is preliminary data.</text>
</comment>
<sequence>MCYASPRHLNATNSNADDPSTAGTFGLDFGPRGDEAFERCCNPPEDQPPARLGPDPVPVPEGAELRRHELLLHGQPRVGAELDVVRPARRGAAHGRVPGRGAGAQLHG</sequence>
<protein>
    <submittedName>
        <fullName evidence="2">Uncharacterized protein</fullName>
    </submittedName>
</protein>
<proteinExistence type="predicted"/>
<evidence type="ECO:0000256" key="1">
    <source>
        <dbReference type="SAM" id="MobiDB-lite"/>
    </source>
</evidence>
<accession>A0ABR1Q4M5</accession>
<keyword evidence="3" id="KW-1185">Reference proteome</keyword>
<dbReference type="EMBL" id="JAQQWE010000007">
    <property type="protein sequence ID" value="KAK7946940.1"/>
    <property type="molecule type" value="Genomic_DNA"/>
</dbReference>
<dbReference type="GeneID" id="92080545"/>
<feature type="region of interest" description="Disordered" evidence="1">
    <location>
        <begin position="1"/>
        <end position="64"/>
    </location>
</feature>
<feature type="compositionally biased region" description="Polar residues" evidence="1">
    <location>
        <begin position="10"/>
        <end position="23"/>
    </location>
</feature>
<dbReference type="Proteomes" id="UP001391051">
    <property type="component" value="Unassembled WGS sequence"/>
</dbReference>
<gene>
    <name evidence="2" type="ORF">PG986_011261</name>
</gene>
<dbReference type="RefSeq" id="XP_066696974.1">
    <property type="nucleotide sequence ID" value="XM_066847483.1"/>
</dbReference>
<evidence type="ECO:0000313" key="3">
    <source>
        <dbReference type="Proteomes" id="UP001391051"/>
    </source>
</evidence>
<name>A0ABR1Q4M5_9PEZI</name>
<reference evidence="2 3" key="1">
    <citation type="submission" date="2023-01" db="EMBL/GenBank/DDBJ databases">
        <title>Analysis of 21 Apiospora genomes using comparative genomics revels a genus with tremendous synthesis potential of carbohydrate active enzymes and secondary metabolites.</title>
        <authorList>
            <person name="Sorensen T."/>
        </authorList>
    </citation>
    <scope>NUCLEOTIDE SEQUENCE [LARGE SCALE GENOMIC DNA]</scope>
    <source>
        <strain evidence="2 3">CBS 24483</strain>
    </source>
</reference>
<organism evidence="2 3">
    <name type="scientific">Apiospora aurea</name>
    <dbReference type="NCBI Taxonomy" id="335848"/>
    <lineage>
        <taxon>Eukaryota</taxon>
        <taxon>Fungi</taxon>
        <taxon>Dikarya</taxon>
        <taxon>Ascomycota</taxon>
        <taxon>Pezizomycotina</taxon>
        <taxon>Sordariomycetes</taxon>
        <taxon>Xylariomycetidae</taxon>
        <taxon>Amphisphaeriales</taxon>
        <taxon>Apiosporaceae</taxon>
        <taxon>Apiospora</taxon>
    </lineage>
</organism>